<dbReference type="PANTHER" id="PTHR30026:SF20">
    <property type="entry name" value="OUTER MEMBRANE PROTEIN TOLC"/>
    <property type="match status" value="1"/>
</dbReference>
<sequence length="482" mass="48672">MRSPPLSCLLLTLALLAPAGAAAQTAAPATPAPAPTTPATPLTLENILTLLRSSPGWRSAELQYRSARLALDSARARAGLNVTVGTDVAAVKVPASSGDFTLGTTLTAQASASVLPWSPALEAVRSAERNLGRAAAELRAAQLTATVNAVQAYYAARNAAANLALADAQTALSERQLAVAGAQRAAGVLSAEGLLARQDALADAQAAQREARTNLDLAARGLANLLGRPVTLPTDPAAFSPLPPIPQAPAAPDALIGRALTARPEVARARNDLADAQAQVRAAQLDARLPDLTASVQYGELGTTQTTAGRVVGGSLNVKTGVLAGQVSFPLKEATDRPTGLALALSGSFAVIGGGKQTALASAGVGADLAGVALDSARQSVDLDVRQRAADLQAALDRVASDRAALARAQAALATAQARLAAGLATDLDVQAAQLSVTQTQLTLNGAGVQAYLASLRLMQATGDLDPTLLTPPTPSAPEARP</sequence>
<comment type="subcellular location">
    <subcellularLocation>
        <location evidence="1">Cell outer membrane</location>
    </subcellularLocation>
</comment>
<feature type="signal peptide" evidence="8">
    <location>
        <begin position="1"/>
        <end position="23"/>
    </location>
</feature>
<dbReference type="Proteomes" id="UP001401887">
    <property type="component" value="Unassembled WGS sequence"/>
</dbReference>
<evidence type="ECO:0000313" key="9">
    <source>
        <dbReference type="EMBL" id="GAA5513560.1"/>
    </source>
</evidence>
<dbReference type="SUPFAM" id="SSF56954">
    <property type="entry name" value="Outer membrane efflux proteins (OEP)"/>
    <property type="match status" value="1"/>
</dbReference>
<name>A0ABP9WAS5_9DEIO</name>
<proteinExistence type="inferred from homology"/>
<feature type="chain" id="PRO_5045078193" description="Transporter" evidence="8">
    <location>
        <begin position="24"/>
        <end position="482"/>
    </location>
</feature>
<dbReference type="Gene3D" id="1.20.1600.10">
    <property type="entry name" value="Outer membrane efflux proteins (OEP)"/>
    <property type="match status" value="1"/>
</dbReference>
<evidence type="ECO:0000256" key="5">
    <source>
        <dbReference type="ARBA" id="ARBA00022692"/>
    </source>
</evidence>
<keyword evidence="5" id="KW-0812">Transmembrane</keyword>
<evidence type="ECO:0000256" key="2">
    <source>
        <dbReference type="ARBA" id="ARBA00007613"/>
    </source>
</evidence>
<dbReference type="Pfam" id="PF02321">
    <property type="entry name" value="OEP"/>
    <property type="match status" value="2"/>
</dbReference>
<reference evidence="9 10" key="1">
    <citation type="submission" date="2024-02" db="EMBL/GenBank/DDBJ databases">
        <title>Deinococcus carri NBRC 110142.</title>
        <authorList>
            <person name="Ichikawa N."/>
            <person name="Katano-Makiyama Y."/>
            <person name="Hidaka K."/>
        </authorList>
    </citation>
    <scope>NUCLEOTIDE SEQUENCE [LARGE SCALE GENOMIC DNA]</scope>
    <source>
        <strain evidence="9 10">NBRC 110142</strain>
    </source>
</reference>
<comment type="similarity">
    <text evidence="2">Belongs to the outer membrane factor (OMF) (TC 1.B.17) family.</text>
</comment>
<evidence type="ECO:0000256" key="8">
    <source>
        <dbReference type="SAM" id="SignalP"/>
    </source>
</evidence>
<evidence type="ECO:0008006" key="11">
    <source>
        <dbReference type="Google" id="ProtNLM"/>
    </source>
</evidence>
<gene>
    <name evidence="9" type="ORF">Dcar01_02301</name>
</gene>
<evidence type="ECO:0000256" key="1">
    <source>
        <dbReference type="ARBA" id="ARBA00004442"/>
    </source>
</evidence>
<dbReference type="InterPro" id="IPR051906">
    <property type="entry name" value="TolC-like"/>
</dbReference>
<evidence type="ECO:0000256" key="4">
    <source>
        <dbReference type="ARBA" id="ARBA00022452"/>
    </source>
</evidence>
<dbReference type="InterPro" id="IPR003423">
    <property type="entry name" value="OMP_efflux"/>
</dbReference>
<keyword evidence="10" id="KW-1185">Reference proteome</keyword>
<dbReference type="EMBL" id="BAABRP010000008">
    <property type="protein sequence ID" value="GAA5513560.1"/>
    <property type="molecule type" value="Genomic_DNA"/>
</dbReference>
<keyword evidence="8" id="KW-0732">Signal</keyword>
<protein>
    <recommendedName>
        <fullName evidence="11">Transporter</fullName>
    </recommendedName>
</protein>
<evidence type="ECO:0000256" key="3">
    <source>
        <dbReference type="ARBA" id="ARBA00022448"/>
    </source>
</evidence>
<evidence type="ECO:0000256" key="7">
    <source>
        <dbReference type="ARBA" id="ARBA00023237"/>
    </source>
</evidence>
<comment type="caution">
    <text evidence="9">The sequence shown here is derived from an EMBL/GenBank/DDBJ whole genome shotgun (WGS) entry which is preliminary data.</text>
</comment>
<dbReference type="PANTHER" id="PTHR30026">
    <property type="entry name" value="OUTER MEMBRANE PROTEIN TOLC"/>
    <property type="match status" value="1"/>
</dbReference>
<keyword evidence="6" id="KW-0472">Membrane</keyword>
<accession>A0ABP9WAS5</accession>
<dbReference type="RefSeq" id="WP_345465248.1">
    <property type="nucleotide sequence ID" value="NZ_BAABRP010000008.1"/>
</dbReference>
<keyword evidence="4" id="KW-1134">Transmembrane beta strand</keyword>
<keyword evidence="3" id="KW-0813">Transport</keyword>
<keyword evidence="7" id="KW-0998">Cell outer membrane</keyword>
<evidence type="ECO:0000313" key="10">
    <source>
        <dbReference type="Proteomes" id="UP001401887"/>
    </source>
</evidence>
<evidence type="ECO:0000256" key="6">
    <source>
        <dbReference type="ARBA" id="ARBA00023136"/>
    </source>
</evidence>
<organism evidence="9 10">
    <name type="scientific">Deinococcus carri</name>
    <dbReference type="NCBI Taxonomy" id="1211323"/>
    <lineage>
        <taxon>Bacteria</taxon>
        <taxon>Thermotogati</taxon>
        <taxon>Deinococcota</taxon>
        <taxon>Deinococci</taxon>
        <taxon>Deinococcales</taxon>
        <taxon>Deinococcaceae</taxon>
        <taxon>Deinococcus</taxon>
    </lineage>
</organism>